<evidence type="ECO:0000313" key="2">
    <source>
        <dbReference type="Proteomes" id="UP000240708"/>
    </source>
</evidence>
<sequence length="272" mass="31199">MRQRFLLLALSVLVFSSCNTDIEKNISTDLQVEGREIFDISLGLEEAYFFAFQTLDFYRTVLPDSLPSCPKVTINEAERKVTLTFDKSSNCSTGKKLQRNGKIHLQYINTNALESITRLEYETYEVRKIKLEGRRDFKQIRSLTNPNRRTEDFEDLLVIDEFESSSKISGNYEFQLSFLNGKLAGFESSGNLEGRNITGRPIVMEPIANKRYLTECINQGIVLPIQGSERWKIFRNATSSTNHSLNYENESGCQIKAKVTLFDGRILIFELN</sequence>
<reference evidence="1 2" key="1">
    <citation type="submission" date="2018-03" db="EMBL/GenBank/DDBJ databases">
        <title>Genomic Encyclopedia of Archaeal and Bacterial Type Strains, Phase II (KMG-II): from individual species to whole genera.</title>
        <authorList>
            <person name="Goeker M."/>
        </authorList>
    </citation>
    <scope>NUCLEOTIDE SEQUENCE [LARGE SCALE GENOMIC DNA]</scope>
    <source>
        <strain evidence="1 2">DSM 28057</strain>
    </source>
</reference>
<dbReference type="AlphaFoldDB" id="A0A2P8DW97"/>
<organism evidence="1 2">
    <name type="scientific">Cecembia rubra</name>
    <dbReference type="NCBI Taxonomy" id="1485585"/>
    <lineage>
        <taxon>Bacteria</taxon>
        <taxon>Pseudomonadati</taxon>
        <taxon>Bacteroidota</taxon>
        <taxon>Cytophagia</taxon>
        <taxon>Cytophagales</taxon>
        <taxon>Cyclobacteriaceae</taxon>
        <taxon>Cecembia</taxon>
    </lineage>
</organism>
<evidence type="ECO:0008006" key="3">
    <source>
        <dbReference type="Google" id="ProtNLM"/>
    </source>
</evidence>
<protein>
    <recommendedName>
        <fullName evidence="3">Lipoprotein</fullName>
    </recommendedName>
</protein>
<comment type="caution">
    <text evidence="1">The sequence shown here is derived from an EMBL/GenBank/DDBJ whole genome shotgun (WGS) entry which is preliminary data.</text>
</comment>
<accession>A0A2P8DW97</accession>
<gene>
    <name evidence="1" type="ORF">CLV48_11382</name>
</gene>
<dbReference type="RefSeq" id="WP_106568667.1">
    <property type="nucleotide sequence ID" value="NZ_JAUVYL010000002.1"/>
</dbReference>
<dbReference type="Proteomes" id="UP000240708">
    <property type="component" value="Unassembled WGS sequence"/>
</dbReference>
<evidence type="ECO:0000313" key="1">
    <source>
        <dbReference type="EMBL" id="PSL01488.1"/>
    </source>
</evidence>
<dbReference type="PROSITE" id="PS51257">
    <property type="entry name" value="PROKAR_LIPOPROTEIN"/>
    <property type="match status" value="1"/>
</dbReference>
<dbReference type="OrthoDB" id="838897at2"/>
<proteinExistence type="predicted"/>
<dbReference type="EMBL" id="PYGF01000013">
    <property type="protein sequence ID" value="PSL01488.1"/>
    <property type="molecule type" value="Genomic_DNA"/>
</dbReference>
<name>A0A2P8DW97_9BACT</name>
<keyword evidence="2" id="KW-1185">Reference proteome</keyword>